<dbReference type="EMBL" id="LR862145">
    <property type="protein sequence ID" value="CAD1825678.1"/>
    <property type="molecule type" value="Genomic_DNA"/>
</dbReference>
<feature type="region of interest" description="Disordered" evidence="4">
    <location>
        <begin position="164"/>
        <end position="183"/>
    </location>
</feature>
<evidence type="ECO:0000256" key="1">
    <source>
        <dbReference type="ARBA" id="ARBA00007233"/>
    </source>
</evidence>
<sequence>MREEGKEEYTQSEIEEEKGNEKDQRVYEHTSEEDEVYVWPNGNRSRTHEEWARYDKQIKESEGFDVDPFLGTCEFGLTAITDFDDEILIRCTKLAIEHFNKENDMSYVFVKIEKATCSVAAGLWYYVTFQAVDGEAEPKIFQAKAECHALHQAFAIQNGVRNRMQSLSKSEPPSPPSLRTASVPEALVRSSPRLRPASAPLPILPPSSPGIRRRRRRRIVLLDMDVLKIVFTWQRQNSKKLILEGPLQKKLKLQEKSEEMREEGKEEDTQSEIEEEKGNEKDQRVYEHTSEEDEVYVWPNGNRSRTREEWARYYKQIKESEGFDVDPFPGTCEFGLTAITDFDDEILIRCTKLAIEHFNKENDMSYVFVKIEKATCSVAAGLWYYVTFQAADSEAESKIFQAKVFYGVQRNIRVALCRLKPTVS</sequence>
<dbReference type="InterPro" id="IPR046350">
    <property type="entry name" value="Cystatin_sf"/>
</dbReference>
<feature type="region of interest" description="Disordered" evidence="4">
    <location>
        <begin position="254"/>
        <end position="287"/>
    </location>
</feature>
<dbReference type="SUPFAM" id="SSF54403">
    <property type="entry name" value="Cystatin/monellin"/>
    <property type="match status" value="2"/>
</dbReference>
<proteinExistence type="inferred from homology"/>
<evidence type="ECO:0000256" key="3">
    <source>
        <dbReference type="ARBA" id="ARBA00022704"/>
    </source>
</evidence>
<dbReference type="CDD" id="cd00042">
    <property type="entry name" value="CY"/>
    <property type="match status" value="2"/>
</dbReference>
<protein>
    <recommendedName>
        <fullName evidence="5">Cystatin domain-containing protein</fullName>
    </recommendedName>
</protein>
<dbReference type="PANTHER" id="PTHR31260">
    <property type="entry name" value="CYSTATIN/MONELLIN SUPERFAMILY PROTEIN"/>
    <property type="match status" value="1"/>
</dbReference>
<keyword evidence="3" id="KW-0789">Thiol protease inhibitor</keyword>
<evidence type="ECO:0000256" key="2">
    <source>
        <dbReference type="ARBA" id="ARBA00022690"/>
    </source>
</evidence>
<evidence type="ECO:0000313" key="6">
    <source>
        <dbReference type="EMBL" id="CAD1825678.1"/>
    </source>
</evidence>
<comment type="similarity">
    <text evidence="1">Belongs to the cystatin family. Phytocystatin subfamily.</text>
</comment>
<reference evidence="6" key="1">
    <citation type="submission" date="2020-07" db="EMBL/GenBank/DDBJ databases">
        <authorList>
            <person name="Lin J."/>
        </authorList>
    </citation>
    <scope>NUCLEOTIDE SEQUENCE</scope>
</reference>
<dbReference type="AlphaFoldDB" id="A0A6V7P4T3"/>
<name>A0A6V7P4T3_ANACO</name>
<evidence type="ECO:0000259" key="5">
    <source>
        <dbReference type="Pfam" id="PF00031"/>
    </source>
</evidence>
<dbReference type="Gene3D" id="3.10.450.10">
    <property type="match status" value="2"/>
</dbReference>
<dbReference type="NCBIfam" id="TIGR01638">
    <property type="entry name" value="Atha_cystat_rel"/>
    <property type="match status" value="1"/>
</dbReference>
<organism evidence="6">
    <name type="scientific">Ananas comosus var. bracteatus</name>
    <name type="common">red pineapple</name>
    <dbReference type="NCBI Taxonomy" id="296719"/>
    <lineage>
        <taxon>Eukaryota</taxon>
        <taxon>Viridiplantae</taxon>
        <taxon>Streptophyta</taxon>
        <taxon>Embryophyta</taxon>
        <taxon>Tracheophyta</taxon>
        <taxon>Spermatophyta</taxon>
        <taxon>Magnoliopsida</taxon>
        <taxon>Liliopsida</taxon>
        <taxon>Poales</taxon>
        <taxon>Bromeliaceae</taxon>
        <taxon>Bromelioideae</taxon>
        <taxon>Ananas</taxon>
    </lineage>
</organism>
<dbReference type="PANTHER" id="PTHR31260:SF28">
    <property type="entry name" value="CYSTATIN DOMAIN PROTEIN"/>
    <property type="match status" value="1"/>
</dbReference>
<gene>
    <name evidence="6" type="ORF">CB5_LOCUS8889</name>
</gene>
<dbReference type="GO" id="GO:0004869">
    <property type="term" value="F:cysteine-type endopeptidase inhibitor activity"/>
    <property type="evidence" value="ECO:0007669"/>
    <property type="project" value="UniProtKB-KW"/>
</dbReference>
<dbReference type="InterPro" id="IPR006462">
    <property type="entry name" value="MS5"/>
</dbReference>
<evidence type="ECO:0000256" key="4">
    <source>
        <dbReference type="SAM" id="MobiDB-lite"/>
    </source>
</evidence>
<dbReference type="InterPro" id="IPR006525">
    <property type="entry name" value="Cystatin-related_pln"/>
</dbReference>
<feature type="region of interest" description="Disordered" evidence="4">
    <location>
        <begin position="1"/>
        <end position="39"/>
    </location>
</feature>
<dbReference type="Pfam" id="PF00031">
    <property type="entry name" value="Cystatin"/>
    <property type="match status" value="2"/>
</dbReference>
<feature type="domain" description="Cystatin" evidence="5">
    <location>
        <begin position="79"/>
        <end position="142"/>
    </location>
</feature>
<feature type="compositionally biased region" description="Basic and acidic residues" evidence="4">
    <location>
        <begin position="17"/>
        <end position="30"/>
    </location>
</feature>
<keyword evidence="2" id="KW-0646">Protease inhibitor</keyword>
<feature type="compositionally biased region" description="Basic and acidic residues" evidence="4">
    <location>
        <begin position="254"/>
        <end position="268"/>
    </location>
</feature>
<feature type="domain" description="Cystatin" evidence="5">
    <location>
        <begin position="338"/>
        <end position="404"/>
    </location>
</feature>
<feature type="compositionally biased region" description="Basic and acidic residues" evidence="4">
    <location>
        <begin position="276"/>
        <end position="287"/>
    </location>
</feature>
<accession>A0A6V7P4T3</accession>
<dbReference type="InterPro" id="IPR000010">
    <property type="entry name" value="Cystatin_dom"/>
</dbReference>